<dbReference type="EMBL" id="JTJJ01000088">
    <property type="protein sequence ID" value="KHJ66294.1"/>
    <property type="molecule type" value="Genomic_DNA"/>
</dbReference>
<comment type="caution">
    <text evidence="2">The sequence shown here is derived from an EMBL/GenBank/DDBJ whole genome shotgun (WGS) entry which is preliminary data.</text>
</comment>
<feature type="transmembrane region" description="Helical" evidence="1">
    <location>
        <begin position="165"/>
        <end position="190"/>
    </location>
</feature>
<sequence length="265" mass="30378">MQHRDMLMIDQMLSLIKIRQELPDAIGYALTEENHIFSLPDEITDSCDKELKEKLSHLSCVYLRIDNFTNEVQKFIRVLLAGSSEFTPRILFRRRSNRATHEILSEENEIIIHEIPPNDSIYIIFYNPDNKFSIEQILVSDKSITPMMQKLAAAKRDPEIARLKFLAVFLIIIAILVSIGSIPMIGYALWNRHETDQIMKDAFSGIPLCQSEIFNNSAEKEKELERRFKQLGSASSTTLLMNHVSSLDELKLKDNVILCVPVKGS</sequence>
<dbReference type="Proteomes" id="UP000030853">
    <property type="component" value="Unassembled WGS sequence"/>
</dbReference>
<dbReference type="AlphaFoldDB" id="A0A0B1R0Y4"/>
<name>A0A0B1R0Y4_9GAMM</name>
<keyword evidence="1" id="KW-0472">Membrane</keyword>
<gene>
    <name evidence="2" type="ORF">QU24_20210</name>
</gene>
<evidence type="ECO:0000313" key="2">
    <source>
        <dbReference type="EMBL" id="KHJ66294.1"/>
    </source>
</evidence>
<proteinExistence type="predicted"/>
<keyword evidence="1" id="KW-1133">Transmembrane helix</keyword>
<evidence type="ECO:0000313" key="3">
    <source>
        <dbReference type="Proteomes" id="UP000030853"/>
    </source>
</evidence>
<accession>A0A0B1R0Y4</accession>
<keyword evidence="1" id="KW-0812">Transmembrane</keyword>
<evidence type="ECO:0000256" key="1">
    <source>
        <dbReference type="SAM" id="Phobius"/>
    </source>
</evidence>
<organism evidence="2 3">
    <name type="scientific">Pantoea rodasii</name>
    <dbReference type="NCBI Taxonomy" id="1076549"/>
    <lineage>
        <taxon>Bacteria</taxon>
        <taxon>Pseudomonadati</taxon>
        <taxon>Pseudomonadota</taxon>
        <taxon>Gammaproteobacteria</taxon>
        <taxon>Enterobacterales</taxon>
        <taxon>Erwiniaceae</taxon>
        <taxon>Pantoea</taxon>
    </lineage>
</organism>
<protein>
    <submittedName>
        <fullName evidence="2">Uncharacterized protein</fullName>
    </submittedName>
</protein>
<reference evidence="2 3" key="1">
    <citation type="submission" date="2014-11" db="EMBL/GenBank/DDBJ databases">
        <title>Genome sequencing of Pantoea rodasii ND03.</title>
        <authorList>
            <person name="Muhamad Yunos N.Y."/>
            <person name="Chan K.-G."/>
        </authorList>
    </citation>
    <scope>NUCLEOTIDE SEQUENCE [LARGE SCALE GENOMIC DNA]</scope>
    <source>
        <strain evidence="2 3">ND03</strain>
    </source>
</reference>